<evidence type="ECO:0000313" key="1">
    <source>
        <dbReference type="EMBL" id="RNM24742.1"/>
    </source>
</evidence>
<organism evidence="1 2">
    <name type="scientific">Dickeya undicola</name>
    <dbReference type="NCBI Taxonomy" id="1577887"/>
    <lineage>
        <taxon>Bacteria</taxon>
        <taxon>Pseudomonadati</taxon>
        <taxon>Pseudomonadota</taxon>
        <taxon>Gammaproteobacteria</taxon>
        <taxon>Enterobacterales</taxon>
        <taxon>Pectobacteriaceae</taxon>
        <taxon>Dickeya</taxon>
    </lineage>
</organism>
<comment type="caution">
    <text evidence="1">The sequence shown here is derived from an EMBL/GenBank/DDBJ whole genome shotgun (WGS) entry which is preliminary data.</text>
</comment>
<dbReference type="RefSeq" id="WP_123250515.1">
    <property type="nucleotide sequence ID" value="NZ_RJLS01000008.1"/>
</dbReference>
<proteinExistence type="predicted"/>
<reference evidence="1 2" key="1">
    <citation type="submission" date="2018-11" db="EMBL/GenBank/DDBJ databases">
        <title>Characterization of surface water Dickeya isolates.</title>
        <authorList>
            <person name="Van Gijsegem F."/>
            <person name="Pedron J."/>
        </authorList>
    </citation>
    <scope>NUCLEOTIDE SEQUENCE [LARGE SCALE GENOMIC DNA]</scope>
    <source>
        <strain evidence="1 2">FVG10-MFV-A16</strain>
    </source>
</reference>
<keyword evidence="2" id="KW-1185">Reference proteome</keyword>
<name>A0ABX9WXD5_9GAMM</name>
<dbReference type="Proteomes" id="UP000271870">
    <property type="component" value="Unassembled WGS sequence"/>
</dbReference>
<sequence>MANRTRENVSDELLREICNGSPFIGALSHEVVLMARELIEFRTAAARDMQKLADLERAVEVLSDKVGSVSISRGAL</sequence>
<dbReference type="EMBL" id="RJLS01000008">
    <property type="protein sequence ID" value="RNM24742.1"/>
    <property type="molecule type" value="Genomic_DNA"/>
</dbReference>
<evidence type="ECO:0000313" key="2">
    <source>
        <dbReference type="Proteomes" id="UP000271870"/>
    </source>
</evidence>
<accession>A0ABX9WXD5</accession>
<gene>
    <name evidence="1" type="ORF">EFS38_07795</name>
</gene>
<protein>
    <submittedName>
        <fullName evidence="1">Uncharacterized protein</fullName>
    </submittedName>
</protein>